<gene>
    <name evidence="6" type="ORF">GCM10023205_03320</name>
</gene>
<dbReference type="Proteomes" id="UP001500466">
    <property type="component" value="Unassembled WGS sequence"/>
</dbReference>
<dbReference type="InterPro" id="IPR040999">
    <property type="entry name" value="Mak_N_cap"/>
</dbReference>
<comment type="caution">
    <text evidence="6">The sequence shown here is derived from an EMBL/GenBank/DDBJ whole genome shotgun (WGS) entry which is preliminary data.</text>
</comment>
<keyword evidence="2" id="KW-0547">Nucleotide-binding</keyword>
<dbReference type="RefSeq" id="WP_345673385.1">
    <property type="nucleotide sequence ID" value="NZ_BAABHS010000001.1"/>
</dbReference>
<accession>A0ABP9GL82</accession>
<evidence type="ECO:0000256" key="3">
    <source>
        <dbReference type="ARBA" id="ARBA00022777"/>
    </source>
</evidence>
<reference evidence="7" key="1">
    <citation type="journal article" date="2019" name="Int. J. Syst. Evol. Microbiol.">
        <title>The Global Catalogue of Microorganisms (GCM) 10K type strain sequencing project: providing services to taxonomists for standard genome sequencing and annotation.</title>
        <authorList>
            <consortium name="The Broad Institute Genomics Platform"/>
            <consortium name="The Broad Institute Genome Sequencing Center for Infectious Disease"/>
            <person name="Wu L."/>
            <person name="Ma J."/>
        </authorList>
    </citation>
    <scope>NUCLEOTIDE SEQUENCE [LARGE SCALE GENOMIC DNA]</scope>
    <source>
        <strain evidence="7">JCM 17986</strain>
    </source>
</reference>
<keyword evidence="1" id="KW-0808">Transferase</keyword>
<evidence type="ECO:0000259" key="5">
    <source>
        <dbReference type="Pfam" id="PF18085"/>
    </source>
</evidence>
<protein>
    <recommendedName>
        <fullName evidence="5">Maltokinase N-terminal cap domain-containing protein</fullName>
    </recommendedName>
</protein>
<organism evidence="6 7">
    <name type="scientific">Yinghuangia aomiensis</name>
    <dbReference type="NCBI Taxonomy" id="676205"/>
    <lineage>
        <taxon>Bacteria</taxon>
        <taxon>Bacillati</taxon>
        <taxon>Actinomycetota</taxon>
        <taxon>Actinomycetes</taxon>
        <taxon>Kitasatosporales</taxon>
        <taxon>Streptomycetaceae</taxon>
        <taxon>Yinghuangia</taxon>
    </lineage>
</organism>
<evidence type="ECO:0000256" key="2">
    <source>
        <dbReference type="ARBA" id="ARBA00022741"/>
    </source>
</evidence>
<evidence type="ECO:0000256" key="1">
    <source>
        <dbReference type="ARBA" id="ARBA00022679"/>
    </source>
</evidence>
<keyword evidence="7" id="KW-1185">Reference proteome</keyword>
<evidence type="ECO:0000313" key="7">
    <source>
        <dbReference type="Proteomes" id="UP001500466"/>
    </source>
</evidence>
<sequence length="211" mass="21916">MAVIHHTTLTPTKFELLAAWLPGRSWYRGGSAPELVRRGGGFRLDDPAGEVGVEFAVVAEASGEGVVTYLVPMSYRGAPLEGGEGGLIGTMEHGVLGRRWAYDSLHDPVLVAELVALLGGRAEAQHQHLSDTAASGLVVTPGGTVIDAGRFAAARVEDDSQGTTLTASDGAVLRLHRVLPPGDAAVFVELRDASGRAVATLTGPVESVPHP</sequence>
<feature type="domain" description="Maltokinase N-terminal cap" evidence="5">
    <location>
        <begin position="20"/>
        <end position="107"/>
    </location>
</feature>
<dbReference type="Pfam" id="PF18085">
    <property type="entry name" value="Mak_N_cap"/>
    <property type="match status" value="1"/>
</dbReference>
<name>A0ABP9GL82_9ACTN</name>
<keyword evidence="4" id="KW-0067">ATP-binding</keyword>
<keyword evidence="3" id="KW-0418">Kinase</keyword>
<dbReference type="EMBL" id="BAABHS010000001">
    <property type="protein sequence ID" value="GAA4946798.1"/>
    <property type="molecule type" value="Genomic_DNA"/>
</dbReference>
<evidence type="ECO:0000313" key="6">
    <source>
        <dbReference type="EMBL" id="GAA4946798.1"/>
    </source>
</evidence>
<proteinExistence type="predicted"/>
<evidence type="ECO:0000256" key="4">
    <source>
        <dbReference type="ARBA" id="ARBA00022840"/>
    </source>
</evidence>